<dbReference type="EMBL" id="ACKS01000025">
    <property type="protein sequence ID" value="EFA45038.1"/>
    <property type="molecule type" value="Genomic_DNA"/>
</dbReference>
<dbReference type="AlphaFoldDB" id="D1PUC6"/>
<reference evidence="5 6" key="1">
    <citation type="submission" date="2009-10" db="EMBL/GenBank/DDBJ databases">
        <authorList>
            <person name="Qin X."/>
            <person name="Bachman B."/>
            <person name="Battles P."/>
            <person name="Bell A."/>
            <person name="Bess C."/>
            <person name="Bickham C."/>
            <person name="Chaboub L."/>
            <person name="Chen D."/>
            <person name="Coyle M."/>
            <person name="Deiros D.R."/>
            <person name="Dinh H."/>
            <person name="Forbes L."/>
            <person name="Fowler G."/>
            <person name="Francisco L."/>
            <person name="Fu Q."/>
            <person name="Gubbala S."/>
            <person name="Hale W."/>
            <person name="Han Y."/>
            <person name="Hemphill L."/>
            <person name="Highlander S.K."/>
            <person name="Hirani K."/>
            <person name="Hogues M."/>
            <person name="Jackson L."/>
            <person name="Jakkamsetti A."/>
            <person name="Javaid M."/>
            <person name="Jiang H."/>
            <person name="Korchina V."/>
            <person name="Kovar C."/>
            <person name="Lara F."/>
            <person name="Lee S."/>
            <person name="Mata R."/>
            <person name="Mathew T."/>
            <person name="Moen C."/>
            <person name="Morales K."/>
            <person name="Munidasa M."/>
            <person name="Nazareth L."/>
            <person name="Ngo R."/>
            <person name="Nguyen L."/>
            <person name="Okwuonu G."/>
            <person name="Ongeri F."/>
            <person name="Patil S."/>
            <person name="Petrosino J."/>
            <person name="Pham C."/>
            <person name="Pham P."/>
            <person name="Pu L.-L."/>
            <person name="Puazo M."/>
            <person name="Raj R."/>
            <person name="Reid J."/>
            <person name="Rouhana J."/>
            <person name="Saada N."/>
            <person name="Shang Y."/>
            <person name="Simmons D."/>
            <person name="Thornton R."/>
            <person name="Warren J."/>
            <person name="Weissenberger G."/>
            <person name="Zhang J."/>
            <person name="Zhang L."/>
            <person name="Zhou C."/>
            <person name="Zhu D."/>
            <person name="Muzny D."/>
            <person name="Worley K."/>
            <person name="Gibbs R."/>
        </authorList>
    </citation>
    <scope>NUCLEOTIDE SEQUENCE [LARGE SCALE GENOMIC DNA]</scope>
    <source>
        <strain evidence="5 6">DSM 17361</strain>
    </source>
</reference>
<accession>D1PUC6</accession>
<evidence type="ECO:0000313" key="5">
    <source>
        <dbReference type="EMBL" id="EFA45038.1"/>
    </source>
</evidence>
<evidence type="ECO:0000256" key="1">
    <source>
        <dbReference type="SAM" id="SignalP"/>
    </source>
</evidence>
<keyword evidence="6" id="KW-1185">Reference proteome</keyword>
<sequence length="481" mass="52135">MKKISLYLILALAGLFTSSCSDDYTDWAAPQTNPQEAAITLPGVKASAVEPQTLAEGVDAVPVFTLTTATLPEGYALGKARVELTPQDAGNTKATVVNTTLDGHASKADLQALIEQAFGKNPVARKFDAQVYLNAVKNGQAALIDAGKIVYTVTTVKPDIAEAYYIIGGPNDWAESAATKPLKFSHSETNVYDDPVFTISFPVDATKDTWFAIADDKACDGITNQNDWSMLLGTTSGNGKNGETGAMERRAKLSDDGSFMVPAGSRYVSVTINMMEYTYTVKGINFSEFIYEVGNNSKWGEHPYAMYGPNFDGKYYGAFYLDGEFKFKPNGGDDWSGDWEYNGEGKLTADGSKNIPAPETGFYFVTVDLTSMSYELKPFEEMHVVGDALVGNADQWGAGVTMTWNATNKTWEAKGVKLEAGKTIKFKDEDGSWKGVNLGGSLDKLIQGSNDNIPVVQSGTFDIILHMENTDRAPYAELIAR</sequence>
<dbReference type="InterPro" id="IPR058976">
    <property type="entry name" value="CBM_1st_SusF"/>
</dbReference>
<dbReference type="Proteomes" id="UP000003160">
    <property type="component" value="Unassembled WGS sequence"/>
</dbReference>
<feature type="domain" description="Outer membrane protein SusF N-terminal" evidence="2">
    <location>
        <begin position="20"/>
        <end position="154"/>
    </location>
</feature>
<feature type="chain" id="PRO_5003026623" evidence="1">
    <location>
        <begin position="22"/>
        <end position="481"/>
    </location>
</feature>
<dbReference type="PROSITE" id="PS51257">
    <property type="entry name" value="PROKAR_LIPOPROTEIN"/>
    <property type="match status" value="1"/>
</dbReference>
<dbReference type="OrthoDB" id="975117at2"/>
<dbReference type="RefSeq" id="WP_007174909.1">
    <property type="nucleotide sequence ID" value="NZ_GG704782.1"/>
</dbReference>
<dbReference type="CDD" id="cd12964">
    <property type="entry name" value="CBM-Fa"/>
    <property type="match status" value="1"/>
</dbReference>
<organism evidence="5 6">
    <name type="scientific">Hallella bergensis DSM 17361</name>
    <dbReference type="NCBI Taxonomy" id="585502"/>
    <lineage>
        <taxon>Bacteria</taxon>
        <taxon>Pseudomonadati</taxon>
        <taxon>Bacteroidota</taxon>
        <taxon>Bacteroidia</taxon>
        <taxon>Bacteroidales</taxon>
        <taxon>Prevotellaceae</taxon>
        <taxon>Hallella</taxon>
    </lineage>
</organism>
<proteinExistence type="predicted"/>
<dbReference type="Pfam" id="PF26120">
    <property type="entry name" value="CBM_1st_SusF"/>
    <property type="match status" value="1"/>
</dbReference>
<dbReference type="CDD" id="cd12967">
    <property type="entry name" value="CBM_SusE-F_like_u1"/>
    <property type="match status" value="1"/>
</dbReference>
<feature type="signal peptide" evidence="1">
    <location>
        <begin position="1"/>
        <end position="21"/>
    </location>
</feature>
<keyword evidence="1" id="KW-0732">Signal</keyword>
<dbReference type="Pfam" id="PF17142">
    <property type="entry name" value="SusF_N"/>
    <property type="match status" value="1"/>
</dbReference>
<comment type="caution">
    <text evidence="5">The sequence shown here is derived from an EMBL/GenBank/DDBJ whole genome shotgun (WGS) entry which is preliminary data.</text>
</comment>
<feature type="domain" description="SusF first starch specific CBM" evidence="3">
    <location>
        <begin position="162"/>
        <end position="282"/>
    </location>
</feature>
<feature type="domain" description="DUF8037" evidence="4">
    <location>
        <begin position="312"/>
        <end position="377"/>
    </location>
</feature>
<name>D1PUC6_9BACT</name>
<evidence type="ECO:0000259" key="4">
    <source>
        <dbReference type="Pfam" id="PF26123"/>
    </source>
</evidence>
<evidence type="ECO:0000259" key="2">
    <source>
        <dbReference type="Pfam" id="PF17142"/>
    </source>
</evidence>
<evidence type="ECO:0000259" key="3">
    <source>
        <dbReference type="Pfam" id="PF26120"/>
    </source>
</evidence>
<dbReference type="InterPro" id="IPR033408">
    <property type="entry name" value="SusF_N"/>
</dbReference>
<dbReference type="InterPro" id="IPR058350">
    <property type="entry name" value="DUF8037"/>
</dbReference>
<evidence type="ECO:0000313" key="6">
    <source>
        <dbReference type="Proteomes" id="UP000003160"/>
    </source>
</evidence>
<protein>
    <submittedName>
        <fullName evidence="5">Uncharacterized protein</fullName>
    </submittedName>
</protein>
<dbReference type="HOGENOM" id="CLU_042892_2_0_10"/>
<dbReference type="Gene3D" id="2.60.40.3620">
    <property type="match status" value="3"/>
</dbReference>
<gene>
    <name evidence="5" type="ORF">HMPREF0645_0561</name>
</gene>
<dbReference type="eggNOG" id="ENOG502Z9ND">
    <property type="taxonomic scope" value="Bacteria"/>
</dbReference>
<dbReference type="Pfam" id="PF26123">
    <property type="entry name" value="DUF8037"/>
    <property type="match status" value="1"/>
</dbReference>